<protein>
    <submittedName>
        <fullName evidence="1">Class I SAM-dependent methyltransferase</fullName>
    </submittedName>
</protein>
<evidence type="ECO:0000313" key="1">
    <source>
        <dbReference type="EMBL" id="WXA96208.1"/>
    </source>
</evidence>
<dbReference type="EMBL" id="CP089982">
    <property type="protein sequence ID" value="WXA96208.1"/>
    <property type="molecule type" value="Genomic_DNA"/>
</dbReference>
<dbReference type="GO" id="GO:0032259">
    <property type="term" value="P:methylation"/>
    <property type="evidence" value="ECO:0007669"/>
    <property type="project" value="UniProtKB-KW"/>
</dbReference>
<name>A0ABZ2KBZ6_9BACT</name>
<reference evidence="1 2" key="1">
    <citation type="submission" date="2021-12" db="EMBL/GenBank/DDBJ databases">
        <title>Discovery of the Pendulisporaceae a myxobacterial family with distinct sporulation behavior and unique specialized metabolism.</title>
        <authorList>
            <person name="Garcia R."/>
            <person name="Popoff A."/>
            <person name="Bader C.D."/>
            <person name="Loehr J."/>
            <person name="Walesch S."/>
            <person name="Walt C."/>
            <person name="Boldt J."/>
            <person name="Bunk B."/>
            <person name="Haeckl F.J.F.P.J."/>
            <person name="Gunesch A.P."/>
            <person name="Birkelbach J."/>
            <person name="Nuebel U."/>
            <person name="Pietschmann T."/>
            <person name="Bach T."/>
            <person name="Mueller R."/>
        </authorList>
    </citation>
    <scope>NUCLEOTIDE SEQUENCE [LARGE SCALE GENOMIC DNA]</scope>
    <source>
        <strain evidence="1 2">MSr12523</strain>
    </source>
</reference>
<dbReference type="CDD" id="cd02440">
    <property type="entry name" value="AdoMet_MTases"/>
    <property type="match status" value="1"/>
</dbReference>
<dbReference type="Gene3D" id="3.40.50.150">
    <property type="entry name" value="Vaccinia Virus protein VP39"/>
    <property type="match status" value="1"/>
</dbReference>
<dbReference type="Proteomes" id="UP001379533">
    <property type="component" value="Chromosome"/>
</dbReference>
<dbReference type="Pfam" id="PF13489">
    <property type="entry name" value="Methyltransf_23"/>
    <property type="match status" value="1"/>
</dbReference>
<gene>
    <name evidence="1" type="ORF">LZC95_05080</name>
</gene>
<organism evidence="1 2">
    <name type="scientific">Pendulispora brunnea</name>
    <dbReference type="NCBI Taxonomy" id="2905690"/>
    <lineage>
        <taxon>Bacteria</taxon>
        <taxon>Pseudomonadati</taxon>
        <taxon>Myxococcota</taxon>
        <taxon>Myxococcia</taxon>
        <taxon>Myxococcales</taxon>
        <taxon>Sorangiineae</taxon>
        <taxon>Pendulisporaceae</taxon>
        <taxon>Pendulispora</taxon>
    </lineage>
</organism>
<proteinExistence type="predicted"/>
<dbReference type="GO" id="GO:0008168">
    <property type="term" value="F:methyltransferase activity"/>
    <property type="evidence" value="ECO:0007669"/>
    <property type="project" value="UniProtKB-KW"/>
</dbReference>
<sequence>MYLTRNMLPDRGAAFDWSDFFARGNVDRHLGQVDPLTLVNDLRGLLRESRPQFTFVVTRMLRALLRDLEAPSATRGRNVLELGAGTGFLTRWLVSTYGMKGTLVDNNAEARRAFDALDDDTKSSIDYVMSDLFSYRPAERFDVVCSFGVIEHFADKTDILRAHTDHLHDGGRLLLLVPMDTPLSRLFYELHPELNLGYRELWSAREFQTMLEGHGFDVERVETSRGYVYDMMGAVCRRRRIVQ</sequence>
<keyword evidence="2" id="KW-1185">Reference proteome</keyword>
<evidence type="ECO:0000313" key="2">
    <source>
        <dbReference type="Proteomes" id="UP001379533"/>
    </source>
</evidence>
<dbReference type="InterPro" id="IPR029063">
    <property type="entry name" value="SAM-dependent_MTases_sf"/>
</dbReference>
<dbReference type="RefSeq" id="WP_394846823.1">
    <property type="nucleotide sequence ID" value="NZ_CP089982.1"/>
</dbReference>
<dbReference type="PANTHER" id="PTHR43861">
    <property type="entry name" value="TRANS-ACONITATE 2-METHYLTRANSFERASE-RELATED"/>
    <property type="match status" value="1"/>
</dbReference>
<accession>A0ABZ2KBZ6</accession>
<keyword evidence="1" id="KW-0489">Methyltransferase</keyword>
<keyword evidence="1" id="KW-0808">Transferase</keyword>
<dbReference type="SUPFAM" id="SSF53335">
    <property type="entry name" value="S-adenosyl-L-methionine-dependent methyltransferases"/>
    <property type="match status" value="1"/>
</dbReference>